<keyword evidence="11" id="KW-1185">Reference proteome</keyword>
<dbReference type="GO" id="GO:0000076">
    <property type="term" value="P:DNA replication checkpoint signaling"/>
    <property type="evidence" value="ECO:0007669"/>
    <property type="project" value="UniProtKB-UniRule"/>
</dbReference>
<dbReference type="InterPro" id="IPR040038">
    <property type="entry name" value="TIPIN/Csm3/Swi3"/>
</dbReference>
<dbReference type="GO" id="GO:0031297">
    <property type="term" value="P:replication fork processing"/>
    <property type="evidence" value="ECO:0007669"/>
    <property type="project" value="UniProtKB-UniRule"/>
</dbReference>
<dbReference type="AlphaFoldDB" id="F6PLC9"/>
<keyword evidence="6 7" id="KW-0131">Cell cycle</keyword>
<dbReference type="PANTHER" id="PTHR13220:SF11">
    <property type="entry name" value="TIMELESS-INTERACTING PROTEIN"/>
    <property type="match status" value="1"/>
</dbReference>
<evidence type="ECO:0000256" key="1">
    <source>
        <dbReference type="ARBA" id="ARBA00004123"/>
    </source>
</evidence>
<evidence type="ECO:0000256" key="7">
    <source>
        <dbReference type="RuleBase" id="RU366049"/>
    </source>
</evidence>
<keyword evidence="5 7" id="KW-0539">Nucleus</keyword>
<dbReference type="PANTHER" id="PTHR13220">
    <property type="entry name" value="TIMELESS INTERACTING-RELATED"/>
    <property type="match status" value="1"/>
</dbReference>
<dbReference type="InterPro" id="IPR012923">
    <property type="entry name" value="Csm3"/>
</dbReference>
<evidence type="ECO:0000313" key="11">
    <source>
        <dbReference type="Proteomes" id="UP000008144"/>
    </source>
</evidence>
<dbReference type="GO" id="GO:0006974">
    <property type="term" value="P:DNA damage response"/>
    <property type="evidence" value="ECO:0007669"/>
    <property type="project" value="UniProtKB-KW"/>
</dbReference>
<comment type="similarity">
    <text evidence="2 7">Belongs to the CSM3 family.</text>
</comment>
<dbReference type="Ensembl" id="ENSCINT00000018210.3">
    <property type="protein sequence ID" value="ENSCINP00000018210.3"/>
    <property type="gene ID" value="ENSCING00000008971.3"/>
</dbReference>
<reference evidence="10" key="2">
    <citation type="journal article" date="2008" name="Genome Biol.">
        <title>Improved genome assembly and evidence-based global gene model set for the chordate Ciona intestinalis: new insight into intron and operon populations.</title>
        <authorList>
            <person name="Satou Y."/>
            <person name="Mineta K."/>
            <person name="Ogasawara M."/>
            <person name="Sasakura Y."/>
            <person name="Shoguchi E."/>
            <person name="Ueno K."/>
            <person name="Yamada L."/>
            <person name="Matsumoto J."/>
            <person name="Wasserscheid J."/>
            <person name="Dewar K."/>
            <person name="Wiley G.B."/>
            <person name="Macmil S.L."/>
            <person name="Roe B.A."/>
            <person name="Zeller R.W."/>
            <person name="Hastings K.E."/>
            <person name="Lemaire P."/>
            <person name="Lindquist E."/>
            <person name="Endo T."/>
            <person name="Hotta K."/>
            <person name="Inaba K."/>
        </authorList>
    </citation>
    <scope>NUCLEOTIDE SEQUENCE [LARGE SCALE GENOMIC DNA]</scope>
    <source>
        <strain evidence="10">wild type</strain>
    </source>
</reference>
<evidence type="ECO:0000256" key="5">
    <source>
        <dbReference type="ARBA" id="ARBA00023242"/>
    </source>
</evidence>
<reference evidence="10" key="4">
    <citation type="submission" date="2025-09" db="UniProtKB">
        <authorList>
            <consortium name="Ensembl"/>
        </authorList>
    </citation>
    <scope>IDENTIFICATION</scope>
</reference>
<dbReference type="GO" id="GO:0005634">
    <property type="term" value="C:nucleus"/>
    <property type="evidence" value="ECO:0007669"/>
    <property type="project" value="UniProtKB-SubCell"/>
</dbReference>
<keyword evidence="4 7" id="KW-0227">DNA damage</keyword>
<dbReference type="InParanoid" id="F6PLC9"/>
<dbReference type="GeneTree" id="ENSGT00390000005764"/>
<evidence type="ECO:0000256" key="2">
    <source>
        <dbReference type="ARBA" id="ARBA00006075"/>
    </source>
</evidence>
<comment type="function">
    <text evidence="7">Plays an important role in the control of DNA replication and the maintenance of replication fork stability.</text>
</comment>
<reference evidence="11" key="1">
    <citation type="journal article" date="2002" name="Science">
        <title>The draft genome of Ciona intestinalis: insights into chordate and vertebrate origins.</title>
        <authorList>
            <person name="Dehal P."/>
            <person name="Satou Y."/>
            <person name="Campbell R.K."/>
            <person name="Chapman J."/>
            <person name="Degnan B."/>
            <person name="De Tomaso A."/>
            <person name="Davidson B."/>
            <person name="Di Gregorio A."/>
            <person name="Gelpke M."/>
            <person name="Goodstein D.M."/>
            <person name="Harafuji N."/>
            <person name="Hastings K.E."/>
            <person name="Ho I."/>
            <person name="Hotta K."/>
            <person name="Huang W."/>
            <person name="Kawashima T."/>
            <person name="Lemaire P."/>
            <person name="Martinez D."/>
            <person name="Meinertzhagen I.A."/>
            <person name="Necula S."/>
            <person name="Nonaka M."/>
            <person name="Putnam N."/>
            <person name="Rash S."/>
            <person name="Saiga H."/>
            <person name="Satake M."/>
            <person name="Terry A."/>
            <person name="Yamada L."/>
            <person name="Wang H.G."/>
            <person name="Awazu S."/>
            <person name="Azumi K."/>
            <person name="Boore J."/>
            <person name="Branno M."/>
            <person name="Chin-Bow S."/>
            <person name="DeSantis R."/>
            <person name="Doyle S."/>
            <person name="Francino P."/>
            <person name="Keys D.N."/>
            <person name="Haga S."/>
            <person name="Hayashi H."/>
            <person name="Hino K."/>
            <person name="Imai K.S."/>
            <person name="Inaba K."/>
            <person name="Kano S."/>
            <person name="Kobayashi K."/>
            <person name="Kobayashi M."/>
            <person name="Lee B.I."/>
            <person name="Makabe K.W."/>
            <person name="Manohar C."/>
            <person name="Matassi G."/>
            <person name="Medina M."/>
            <person name="Mochizuki Y."/>
            <person name="Mount S."/>
            <person name="Morishita T."/>
            <person name="Miura S."/>
            <person name="Nakayama A."/>
            <person name="Nishizaka S."/>
            <person name="Nomoto H."/>
            <person name="Ohta F."/>
            <person name="Oishi K."/>
            <person name="Rigoutsos I."/>
            <person name="Sano M."/>
            <person name="Sasaki A."/>
            <person name="Sasakura Y."/>
            <person name="Shoguchi E."/>
            <person name="Shin-i T."/>
            <person name="Spagnuolo A."/>
            <person name="Stainier D."/>
            <person name="Suzuki M.M."/>
            <person name="Tassy O."/>
            <person name="Takatori N."/>
            <person name="Tokuoka M."/>
            <person name="Yagi K."/>
            <person name="Yoshizaki F."/>
            <person name="Wada S."/>
            <person name="Zhang C."/>
            <person name="Hyatt P.D."/>
            <person name="Larimer F."/>
            <person name="Detter C."/>
            <person name="Doggett N."/>
            <person name="Glavina T."/>
            <person name="Hawkins T."/>
            <person name="Richardson P."/>
            <person name="Lucas S."/>
            <person name="Kohara Y."/>
            <person name="Levine M."/>
            <person name="Satoh N."/>
            <person name="Rokhsar D.S."/>
        </authorList>
    </citation>
    <scope>NUCLEOTIDE SEQUENCE [LARGE SCALE GENOMIC DNA]</scope>
</reference>
<dbReference type="HOGENOM" id="CLU_1829725_0_0_1"/>
<evidence type="ECO:0000259" key="9">
    <source>
        <dbReference type="Pfam" id="PF07962"/>
    </source>
</evidence>
<name>F6PLC9_CIOIN</name>
<feature type="region of interest" description="Disordered" evidence="8">
    <location>
        <begin position="41"/>
        <end position="60"/>
    </location>
</feature>
<organism evidence="10 11">
    <name type="scientific">Ciona intestinalis</name>
    <name type="common">Transparent sea squirt</name>
    <name type="synonym">Ascidia intestinalis</name>
    <dbReference type="NCBI Taxonomy" id="7719"/>
    <lineage>
        <taxon>Eukaryota</taxon>
        <taxon>Metazoa</taxon>
        <taxon>Chordata</taxon>
        <taxon>Tunicata</taxon>
        <taxon>Ascidiacea</taxon>
        <taxon>Phlebobranchia</taxon>
        <taxon>Cionidae</taxon>
        <taxon>Ciona</taxon>
    </lineage>
</organism>
<proteinExistence type="inferred from homology"/>
<accession>F6PLC9</accession>
<protein>
    <recommendedName>
        <fullName evidence="3 7">TIMELESS-interacting protein</fullName>
    </recommendedName>
</protein>
<reference evidence="10" key="3">
    <citation type="submission" date="2025-08" db="UniProtKB">
        <authorList>
            <consortium name="Ensembl"/>
        </authorList>
    </citation>
    <scope>IDENTIFICATION</scope>
</reference>
<sequence length="128" mass="14348">MELDDGPDNLFFQETTVADQQESFSPTVPASTQVENDGTHVADMDIDGAGTTKKKRTINRGPKLDSKRLLGARGLPAIDSYFKGIQFKGKGHEFKDLDMLMGKIEHWAHRLYPKYTFDDCLEKIEALG</sequence>
<evidence type="ECO:0000256" key="8">
    <source>
        <dbReference type="SAM" id="MobiDB-lite"/>
    </source>
</evidence>
<evidence type="ECO:0000256" key="3">
    <source>
        <dbReference type="ARBA" id="ARBA00018750"/>
    </source>
</evidence>
<comment type="subcellular location">
    <subcellularLocation>
        <location evidence="1 7">Nucleus</location>
    </subcellularLocation>
</comment>
<dbReference type="Pfam" id="PF07962">
    <property type="entry name" value="Swi3"/>
    <property type="match status" value="1"/>
</dbReference>
<dbReference type="Proteomes" id="UP000008144">
    <property type="component" value="Chromosome 4"/>
</dbReference>
<evidence type="ECO:0000256" key="6">
    <source>
        <dbReference type="ARBA" id="ARBA00023306"/>
    </source>
</evidence>
<dbReference type="STRING" id="7719.ENSCINP00000018210"/>
<evidence type="ECO:0000313" key="10">
    <source>
        <dbReference type="Ensembl" id="ENSCINP00000018210.3"/>
    </source>
</evidence>
<dbReference type="EMBL" id="EAAA01001873">
    <property type="status" value="NOT_ANNOTATED_CDS"/>
    <property type="molecule type" value="Genomic_DNA"/>
</dbReference>
<feature type="domain" description="Chromosome segregation in meiosis protein 3" evidence="9">
    <location>
        <begin position="63"/>
        <end position="128"/>
    </location>
</feature>
<evidence type="ECO:0000256" key="4">
    <source>
        <dbReference type="ARBA" id="ARBA00022763"/>
    </source>
</evidence>